<dbReference type="PROSITE" id="PS00108">
    <property type="entry name" value="PROTEIN_KINASE_ST"/>
    <property type="match status" value="1"/>
</dbReference>
<evidence type="ECO:0000313" key="2">
    <source>
        <dbReference type="EMBL" id="ABG49709.1"/>
    </source>
</evidence>
<dbReference type="GO" id="GO:0004672">
    <property type="term" value="F:protein kinase activity"/>
    <property type="evidence" value="ECO:0007669"/>
    <property type="project" value="InterPro"/>
</dbReference>
<dbReference type="Gene3D" id="3.90.1200.10">
    <property type="match status" value="1"/>
</dbReference>
<dbReference type="HOGENOM" id="CLU_703649_0_0_3"/>
<gene>
    <name evidence="2" type="ordered locus">Tery_0221</name>
</gene>
<evidence type="ECO:0000259" key="1">
    <source>
        <dbReference type="Pfam" id="PF01636"/>
    </source>
</evidence>
<dbReference type="KEGG" id="ter:Tery_0221"/>
<name>Q119W5_TRIEI</name>
<organism evidence="2">
    <name type="scientific">Trichodesmium erythraeum (strain IMS101)</name>
    <dbReference type="NCBI Taxonomy" id="203124"/>
    <lineage>
        <taxon>Bacteria</taxon>
        <taxon>Bacillati</taxon>
        <taxon>Cyanobacteriota</taxon>
        <taxon>Cyanophyceae</taxon>
        <taxon>Oscillatoriophycideae</taxon>
        <taxon>Oscillatoriales</taxon>
        <taxon>Microcoleaceae</taxon>
        <taxon>Trichodesmium</taxon>
    </lineage>
</organism>
<feature type="domain" description="Aminoglycoside phosphotransferase" evidence="1">
    <location>
        <begin position="203"/>
        <end position="271"/>
    </location>
</feature>
<dbReference type="InterPro" id="IPR011009">
    <property type="entry name" value="Kinase-like_dom_sf"/>
</dbReference>
<dbReference type="OrthoDB" id="3806873at2"/>
<dbReference type="PANTHER" id="PTHR21310:SF15">
    <property type="entry name" value="AMINOGLYCOSIDE PHOSPHOTRANSFERASE DOMAIN-CONTAINING PROTEIN"/>
    <property type="match status" value="1"/>
</dbReference>
<dbReference type="InterPro" id="IPR008271">
    <property type="entry name" value="Ser/Thr_kinase_AS"/>
</dbReference>
<sequence length="398" mass="45227">MKFVLNSRNVYDYLVENGLCDSLQEGEPYPSQNSQSNVELISAKNFNLLVTLPEGRKLLVKQEQYNSQGKTLGELFGEWRIQKFLRTFPELDHWRVFLPELLFHDPEKSIVVSTYLDNYRDLSDFYSKENTFPTKVAAQIGNFLGTVHRDTWNRENYREFFASEVVSTKPAVSPLLVDSLERIGPDIFGIAPVDGLRFFALYQRYDSLGKAIAQLRETLSPTCLTHNDLKLNNILMAQNWENSGENIVRLIDWERSSWGDPAFDLGTAISSYLQLWLGSLVISNSLSIEESLKFATTPLELLQPSIAALAKAYFDTFPEILAYRPDFLRQVVQFAGWGLMTGILSMVQYQKTFNNTGIAMLQVAKALLCRPDSSMSTIFGVAIEEVLRSQEPGVSRMH</sequence>
<dbReference type="AlphaFoldDB" id="Q119W5"/>
<dbReference type="STRING" id="203124.Tery_0221"/>
<dbReference type="InterPro" id="IPR051678">
    <property type="entry name" value="AGP_Transferase"/>
</dbReference>
<dbReference type="EMBL" id="CP000393">
    <property type="protein sequence ID" value="ABG49709.1"/>
    <property type="molecule type" value="Genomic_DNA"/>
</dbReference>
<dbReference type="eggNOG" id="COG3173">
    <property type="taxonomic scope" value="Bacteria"/>
</dbReference>
<dbReference type="Pfam" id="PF01636">
    <property type="entry name" value="APH"/>
    <property type="match status" value="1"/>
</dbReference>
<dbReference type="SUPFAM" id="SSF56112">
    <property type="entry name" value="Protein kinase-like (PK-like)"/>
    <property type="match status" value="1"/>
</dbReference>
<accession>Q119W5</accession>
<reference evidence="2" key="1">
    <citation type="submission" date="2006-06" db="EMBL/GenBank/DDBJ databases">
        <title>Complete sequence of Trichodesmium erythraeum IMS101.</title>
        <authorList>
            <consortium name="US DOE Joint Genome Institute"/>
            <person name="Copeland A."/>
            <person name="Lucas S."/>
            <person name="Lapidus A."/>
            <person name="Barry K."/>
            <person name="Detter J.C."/>
            <person name="Glavina del Rio T."/>
            <person name="Hammon N."/>
            <person name="Israni S."/>
            <person name="Dalin E."/>
            <person name="Tice H."/>
            <person name="Pitluck S."/>
            <person name="Kiss H."/>
            <person name="Munk A.C."/>
            <person name="Brettin T."/>
            <person name="Bruce D."/>
            <person name="Han C."/>
            <person name="Tapia R."/>
            <person name="Gilna P."/>
            <person name="Schmutz J."/>
            <person name="Larimer F."/>
            <person name="Land M."/>
            <person name="Hauser L."/>
            <person name="Kyrpides N."/>
            <person name="Kim E."/>
            <person name="Richardson P."/>
        </authorList>
    </citation>
    <scope>NUCLEOTIDE SEQUENCE [LARGE SCALE GENOMIC DNA]</scope>
    <source>
        <strain evidence="2">IMS101</strain>
    </source>
</reference>
<proteinExistence type="predicted"/>
<dbReference type="PANTHER" id="PTHR21310">
    <property type="entry name" value="AMINOGLYCOSIDE PHOSPHOTRANSFERASE-RELATED-RELATED"/>
    <property type="match status" value="1"/>
</dbReference>
<dbReference type="RefSeq" id="WP_011610105.1">
    <property type="nucleotide sequence ID" value="NC_008312.1"/>
</dbReference>
<protein>
    <recommendedName>
        <fullName evidence="1">Aminoglycoside phosphotransferase domain-containing protein</fullName>
    </recommendedName>
</protein>
<dbReference type="InterPro" id="IPR002575">
    <property type="entry name" value="Aminoglycoside_PTrfase"/>
</dbReference>